<proteinExistence type="predicted"/>
<dbReference type="InterPro" id="IPR038765">
    <property type="entry name" value="Papain-like_cys_pep_sf"/>
</dbReference>
<comment type="caution">
    <text evidence="2">The sequence shown here is derived from an EMBL/GenBank/DDBJ whole genome shotgun (WGS) entry which is preliminary data.</text>
</comment>
<dbReference type="Gene3D" id="3.90.70.10">
    <property type="entry name" value="Cysteine proteinases"/>
    <property type="match status" value="1"/>
</dbReference>
<dbReference type="Pfam" id="PF00112">
    <property type="entry name" value="Peptidase_C1"/>
    <property type="match status" value="1"/>
</dbReference>
<sequence>MNFGLFEDTAYPKRNTSWDIDFPDPLPNENIAAEWHREGFEDPVTAEYINEVLRRQPMVGEVYMGIVEDEAAVGDPTHVEDEAAVRNLIEHSLLITGWRIKNGVEYFEIKNHWGDGWVDQGYAKVKRDLVYRLAYPQGIVQLGDVAKRKKGKYAPR</sequence>
<dbReference type="AlphaFoldDB" id="A0A9J5XM69"/>
<evidence type="ECO:0000313" key="2">
    <source>
        <dbReference type="EMBL" id="KAG5589347.1"/>
    </source>
</evidence>
<dbReference type="GO" id="GO:0006508">
    <property type="term" value="P:proteolysis"/>
    <property type="evidence" value="ECO:0007669"/>
    <property type="project" value="InterPro"/>
</dbReference>
<dbReference type="GO" id="GO:0008234">
    <property type="term" value="F:cysteine-type peptidase activity"/>
    <property type="evidence" value="ECO:0007669"/>
    <property type="project" value="InterPro"/>
</dbReference>
<accession>A0A9J5XM69</accession>
<gene>
    <name evidence="2" type="ORF">H5410_039861</name>
</gene>
<evidence type="ECO:0000259" key="1">
    <source>
        <dbReference type="Pfam" id="PF00112"/>
    </source>
</evidence>
<name>A0A9J5XM69_SOLCO</name>
<reference evidence="2 3" key="1">
    <citation type="submission" date="2020-09" db="EMBL/GenBank/DDBJ databases">
        <title>De no assembly of potato wild relative species, Solanum commersonii.</title>
        <authorList>
            <person name="Cho K."/>
        </authorList>
    </citation>
    <scope>NUCLEOTIDE SEQUENCE [LARGE SCALE GENOMIC DNA]</scope>
    <source>
        <strain evidence="2">LZ3.2</strain>
        <tissue evidence="2">Leaf</tissue>
    </source>
</reference>
<dbReference type="EMBL" id="JACXVP010000008">
    <property type="protein sequence ID" value="KAG5589347.1"/>
    <property type="molecule type" value="Genomic_DNA"/>
</dbReference>
<feature type="domain" description="Peptidase C1A papain C-terminal" evidence="1">
    <location>
        <begin position="84"/>
        <end position="128"/>
    </location>
</feature>
<dbReference type="SUPFAM" id="SSF54001">
    <property type="entry name" value="Cysteine proteinases"/>
    <property type="match status" value="1"/>
</dbReference>
<dbReference type="Proteomes" id="UP000824120">
    <property type="component" value="Chromosome 8"/>
</dbReference>
<evidence type="ECO:0000313" key="3">
    <source>
        <dbReference type="Proteomes" id="UP000824120"/>
    </source>
</evidence>
<dbReference type="InterPro" id="IPR000668">
    <property type="entry name" value="Peptidase_C1A_C"/>
</dbReference>
<dbReference type="OrthoDB" id="1276605at2759"/>
<keyword evidence="3" id="KW-1185">Reference proteome</keyword>
<organism evidence="2 3">
    <name type="scientific">Solanum commersonii</name>
    <name type="common">Commerson's wild potato</name>
    <name type="synonym">Commerson's nightshade</name>
    <dbReference type="NCBI Taxonomy" id="4109"/>
    <lineage>
        <taxon>Eukaryota</taxon>
        <taxon>Viridiplantae</taxon>
        <taxon>Streptophyta</taxon>
        <taxon>Embryophyta</taxon>
        <taxon>Tracheophyta</taxon>
        <taxon>Spermatophyta</taxon>
        <taxon>Magnoliopsida</taxon>
        <taxon>eudicotyledons</taxon>
        <taxon>Gunneridae</taxon>
        <taxon>Pentapetalae</taxon>
        <taxon>asterids</taxon>
        <taxon>lamiids</taxon>
        <taxon>Solanales</taxon>
        <taxon>Solanaceae</taxon>
        <taxon>Solanoideae</taxon>
        <taxon>Solaneae</taxon>
        <taxon>Solanum</taxon>
    </lineage>
</organism>
<protein>
    <recommendedName>
        <fullName evidence="1">Peptidase C1A papain C-terminal domain-containing protein</fullName>
    </recommendedName>
</protein>